<evidence type="ECO:0000313" key="5">
    <source>
        <dbReference type="EMBL" id="PZD74206.1"/>
    </source>
</evidence>
<dbReference type="Proteomes" id="UP000248857">
    <property type="component" value="Unassembled WGS sequence"/>
</dbReference>
<evidence type="ECO:0000313" key="6">
    <source>
        <dbReference type="Proteomes" id="UP000248857"/>
    </source>
</evidence>
<gene>
    <name evidence="5" type="ORF">C1752_01268</name>
</gene>
<reference evidence="5 6" key="1">
    <citation type="journal article" date="2018" name="Sci. Rep.">
        <title>A novel species of the marine cyanobacterium Acaryochloris with a unique pigment content and lifestyle.</title>
        <authorList>
            <person name="Partensky F."/>
            <person name="Six C."/>
            <person name="Ratin M."/>
            <person name="Garczarek L."/>
            <person name="Vaulot D."/>
            <person name="Probert I."/>
            <person name="Calteau A."/>
            <person name="Gourvil P."/>
            <person name="Marie D."/>
            <person name="Grebert T."/>
            <person name="Bouchier C."/>
            <person name="Le Panse S."/>
            <person name="Gachenot M."/>
            <person name="Rodriguez F."/>
            <person name="Garrido J.L."/>
        </authorList>
    </citation>
    <scope>NUCLEOTIDE SEQUENCE [LARGE SCALE GENOMIC DNA]</scope>
    <source>
        <strain evidence="5 6">RCC1774</strain>
    </source>
</reference>
<dbReference type="SUPFAM" id="SSF52374">
    <property type="entry name" value="Nucleotidylyl transferase"/>
    <property type="match status" value="1"/>
</dbReference>
<dbReference type="Pfam" id="PF01467">
    <property type="entry name" value="CTP_transf_like"/>
    <property type="match status" value="1"/>
</dbReference>
<keyword evidence="2 5" id="KW-0548">Nucleotidyltransferase</keyword>
<dbReference type="Gene3D" id="3.40.50.620">
    <property type="entry name" value="HUPs"/>
    <property type="match status" value="1"/>
</dbReference>
<dbReference type="PROSITE" id="PS00893">
    <property type="entry name" value="NUDIX_BOX"/>
    <property type="match status" value="1"/>
</dbReference>
<dbReference type="EMBL" id="PQWO01000003">
    <property type="protein sequence ID" value="PZD74206.1"/>
    <property type="molecule type" value="Genomic_DNA"/>
</dbReference>
<dbReference type="NCBIfam" id="TIGR00125">
    <property type="entry name" value="cyt_tran_rel"/>
    <property type="match status" value="1"/>
</dbReference>
<dbReference type="NCBIfam" id="NF003791">
    <property type="entry name" value="PRK05379.2-3"/>
    <property type="match status" value="1"/>
</dbReference>
<dbReference type="AlphaFoldDB" id="A0A2W1JLW6"/>
<dbReference type="SUPFAM" id="SSF55811">
    <property type="entry name" value="Nudix"/>
    <property type="match status" value="1"/>
</dbReference>
<keyword evidence="6" id="KW-1185">Reference proteome</keyword>
<dbReference type="NCBIfam" id="NF003788">
    <property type="entry name" value="PRK05379.1-5"/>
    <property type="match status" value="1"/>
</dbReference>
<keyword evidence="1 5" id="KW-0808">Transferase</keyword>
<dbReference type="CDD" id="cd18873">
    <property type="entry name" value="NUDIX_NadM_like"/>
    <property type="match status" value="1"/>
</dbReference>
<name>A0A2W1JLW6_9CYAN</name>
<protein>
    <submittedName>
        <fullName evidence="5">Bifunctional NMN adenylyltransferase/Nudix hydrolase</fullName>
    </submittedName>
</protein>
<evidence type="ECO:0000256" key="1">
    <source>
        <dbReference type="ARBA" id="ARBA00022679"/>
    </source>
</evidence>
<dbReference type="RefSeq" id="WP_110985242.1">
    <property type="nucleotide sequence ID" value="NZ_CAWNWM010000003.1"/>
</dbReference>
<dbReference type="OrthoDB" id="9786141at2"/>
<dbReference type="Gene3D" id="3.90.79.10">
    <property type="entry name" value="Nucleoside Triphosphate Pyrophosphohydrolase"/>
    <property type="match status" value="1"/>
</dbReference>
<evidence type="ECO:0000256" key="3">
    <source>
        <dbReference type="ARBA" id="ARBA00022801"/>
    </source>
</evidence>
<proteinExistence type="predicted"/>
<dbReference type="PANTHER" id="PTHR21342">
    <property type="entry name" value="PHOSPHOPANTETHEINE ADENYLYLTRANSFERASE"/>
    <property type="match status" value="1"/>
</dbReference>
<dbReference type="InterPro" id="IPR015797">
    <property type="entry name" value="NUDIX_hydrolase-like_dom_sf"/>
</dbReference>
<evidence type="ECO:0000256" key="2">
    <source>
        <dbReference type="ARBA" id="ARBA00022695"/>
    </source>
</evidence>
<dbReference type="Pfam" id="PF00293">
    <property type="entry name" value="NUDIX"/>
    <property type="match status" value="1"/>
</dbReference>
<keyword evidence="3 5" id="KW-0378">Hydrolase</keyword>
<dbReference type="GO" id="GO:0016779">
    <property type="term" value="F:nucleotidyltransferase activity"/>
    <property type="evidence" value="ECO:0007669"/>
    <property type="project" value="UniProtKB-KW"/>
</dbReference>
<sequence>MNYKYSHCVYIGRFQPFHLGHLYTVEKALQLSEVVIVFLGSHQVAPNIKNPWSSEHRQSMISGCFDAATQNRIIFAYARDRLYSDNLWVSDIQKQVEMITDASDSVAIIGHQKDNSSYYLDLFPQWDYVPVDNYQGLNATAIRTRYFSGSDNWKQSSQLPPSVLNDLKTFQSDPEYQRLCEEWRFIQQYKESWSVAPYPPTHVTVDAVVVQSGHVLMVRRKASPGKGLVALPGGFIDQLETLENGMIRELREETGIKVPVPVLQGSIVGRQVFDNPDRSLRGRTITHAFFIQLKSGPLPRVKGSDDADKAWWMSLSSLEKDEPRFYEDHFHIIQHFISQI</sequence>
<dbReference type="PANTHER" id="PTHR21342:SF0">
    <property type="entry name" value="BIFUNCTIONAL NMN ADENYLYLTRANSFERASE_NUDIX HYDROLASE"/>
    <property type="match status" value="1"/>
</dbReference>
<dbReference type="GO" id="GO:0016787">
    <property type="term" value="F:hydrolase activity"/>
    <property type="evidence" value="ECO:0007669"/>
    <property type="project" value="UniProtKB-KW"/>
</dbReference>
<feature type="domain" description="Nudix hydrolase" evidence="4">
    <location>
        <begin position="200"/>
        <end position="336"/>
    </location>
</feature>
<evidence type="ECO:0000259" key="4">
    <source>
        <dbReference type="PROSITE" id="PS51462"/>
    </source>
</evidence>
<dbReference type="NCBIfam" id="NF003786">
    <property type="entry name" value="PRK05379.1-2"/>
    <property type="match status" value="1"/>
</dbReference>
<dbReference type="InterPro" id="IPR020084">
    <property type="entry name" value="NUDIX_hydrolase_CS"/>
</dbReference>
<organism evidence="5 6">
    <name type="scientific">Acaryochloris thomasi RCC1774</name>
    <dbReference type="NCBI Taxonomy" id="1764569"/>
    <lineage>
        <taxon>Bacteria</taxon>
        <taxon>Bacillati</taxon>
        <taxon>Cyanobacteriota</taxon>
        <taxon>Cyanophyceae</taxon>
        <taxon>Acaryochloridales</taxon>
        <taxon>Acaryochloridaceae</taxon>
        <taxon>Acaryochloris</taxon>
        <taxon>Acaryochloris thomasi</taxon>
    </lineage>
</organism>
<dbReference type="InterPro" id="IPR014729">
    <property type="entry name" value="Rossmann-like_a/b/a_fold"/>
</dbReference>
<dbReference type="PROSITE" id="PS51462">
    <property type="entry name" value="NUDIX"/>
    <property type="match status" value="1"/>
</dbReference>
<dbReference type="InterPro" id="IPR000086">
    <property type="entry name" value="NUDIX_hydrolase_dom"/>
</dbReference>
<accession>A0A2W1JLW6</accession>
<comment type="caution">
    <text evidence="5">The sequence shown here is derived from an EMBL/GenBank/DDBJ whole genome shotgun (WGS) entry which is preliminary data.</text>
</comment>
<dbReference type="InterPro" id="IPR004821">
    <property type="entry name" value="Cyt_trans-like"/>
</dbReference>